<dbReference type="InterPro" id="IPR029045">
    <property type="entry name" value="ClpP/crotonase-like_dom_sf"/>
</dbReference>
<dbReference type="InterPro" id="IPR001753">
    <property type="entry name" value="Enoyl-CoA_hydra/iso"/>
</dbReference>
<proteinExistence type="predicted"/>
<dbReference type="GO" id="GO:0005777">
    <property type="term" value="C:peroxisome"/>
    <property type="evidence" value="ECO:0007669"/>
    <property type="project" value="UniProtKB-SubCell"/>
</dbReference>
<dbReference type="Gene3D" id="3.90.226.10">
    <property type="entry name" value="2-enoyl-CoA Hydratase, Chain A, domain 1"/>
    <property type="match status" value="1"/>
</dbReference>
<comment type="subcellular location">
    <subcellularLocation>
        <location evidence="1">Peroxisome</location>
    </subcellularLocation>
</comment>
<evidence type="ECO:0008006" key="5">
    <source>
        <dbReference type="Google" id="ProtNLM"/>
    </source>
</evidence>
<keyword evidence="2" id="KW-0576">Peroxisome</keyword>
<name>A0A6B2LES4_9EUKA</name>
<evidence type="ECO:0000313" key="4">
    <source>
        <dbReference type="EMBL" id="NDV35562.1"/>
    </source>
</evidence>
<keyword evidence="3" id="KW-0413">Isomerase</keyword>
<reference evidence="4" key="1">
    <citation type="journal article" date="2020" name="J. Eukaryot. Microbiol.">
        <title>De novo Sequencing, Assembly and Annotation of the Transcriptome for the Free-Living Testate Amoeba Arcella intermedia.</title>
        <authorList>
            <person name="Ribeiro G.M."/>
            <person name="Porfirio-Sousa A.L."/>
            <person name="Maurer-Alcala X.X."/>
            <person name="Katz L.A."/>
            <person name="Lahr D.J.G."/>
        </authorList>
    </citation>
    <scope>NUCLEOTIDE SEQUENCE</scope>
</reference>
<evidence type="ECO:0000256" key="3">
    <source>
        <dbReference type="ARBA" id="ARBA00023235"/>
    </source>
</evidence>
<dbReference type="AlphaFoldDB" id="A0A6B2LES4"/>
<dbReference type="PANTHER" id="PTHR43684">
    <property type="match status" value="1"/>
</dbReference>
<dbReference type="InterPro" id="IPR051053">
    <property type="entry name" value="ECH/Chromodomain_protein"/>
</dbReference>
<dbReference type="Gene3D" id="1.10.12.10">
    <property type="entry name" value="Lyase 2-enoyl-coa Hydratase, Chain A, domain 2"/>
    <property type="match status" value="1"/>
</dbReference>
<dbReference type="CDD" id="cd06558">
    <property type="entry name" value="crotonase-like"/>
    <property type="match status" value="1"/>
</dbReference>
<organism evidence="4">
    <name type="scientific">Arcella intermedia</name>
    <dbReference type="NCBI Taxonomy" id="1963864"/>
    <lineage>
        <taxon>Eukaryota</taxon>
        <taxon>Amoebozoa</taxon>
        <taxon>Tubulinea</taxon>
        <taxon>Elardia</taxon>
        <taxon>Arcellinida</taxon>
        <taxon>Sphaerothecina</taxon>
        <taxon>Arcellidae</taxon>
        <taxon>Arcella</taxon>
    </lineage>
</organism>
<dbReference type="EMBL" id="GIBP01006593">
    <property type="protein sequence ID" value="NDV35562.1"/>
    <property type="molecule type" value="Transcribed_RNA"/>
</dbReference>
<evidence type="ECO:0000256" key="1">
    <source>
        <dbReference type="ARBA" id="ARBA00004275"/>
    </source>
</evidence>
<protein>
    <recommendedName>
        <fullName evidence="5">Enoyl-CoA hydratase</fullName>
    </recommendedName>
</protein>
<evidence type="ECO:0000256" key="2">
    <source>
        <dbReference type="ARBA" id="ARBA00023140"/>
    </source>
</evidence>
<dbReference type="InterPro" id="IPR014748">
    <property type="entry name" value="Enoyl-CoA_hydra_C"/>
</dbReference>
<sequence>MTVHVDGSLGIIRFNRPERYNSFIAAQFEDIQHALLELANNDQVSVVLLTANGKYFSSGADLAELGSKPLDIETVLNTLIDFAKPIIVGVNGPAYGISVTMLALCDIVYASSRATFKTPFMRLGLCAEGCSSYLFPLIMGYAKANEVLLMGRELSGMEAERANLVSEVIPEEKFEAEVLRRAKEMASFPPQALRDTKELIRGPLRPTLKAANHREVQCIAKRVRSDECHQAIAGWMAERASKKKNSKL</sequence>
<dbReference type="GO" id="GO:0004165">
    <property type="term" value="F:delta(3)-delta(2)-enoyl-CoA isomerase activity"/>
    <property type="evidence" value="ECO:0007669"/>
    <property type="project" value="UniProtKB-ARBA"/>
</dbReference>
<accession>A0A6B2LES4</accession>
<dbReference type="SUPFAM" id="SSF52096">
    <property type="entry name" value="ClpP/crotonase"/>
    <property type="match status" value="1"/>
</dbReference>
<dbReference type="Pfam" id="PF00378">
    <property type="entry name" value="ECH_1"/>
    <property type="match status" value="1"/>
</dbReference>
<dbReference type="PANTHER" id="PTHR43684:SF1">
    <property type="entry name" value="ENOYL-COA DELTA ISOMERASE 2"/>
    <property type="match status" value="1"/>
</dbReference>